<sequence>MSTSEVFTVQIQPGMTINLDNESKVPQRYQIDFGEYGVITFEALPGAEVKIENVHAAPKITILETGYTPGVKR</sequence>
<protein>
    <submittedName>
        <fullName evidence="1">Uncharacterized protein</fullName>
    </submittedName>
</protein>
<comment type="caution">
    <text evidence="1">The sequence shown here is derived from an EMBL/GenBank/DDBJ whole genome shotgun (WGS) entry which is preliminary data.</text>
</comment>
<reference evidence="1 2" key="1">
    <citation type="submission" date="2021-07" db="EMBL/GenBank/DDBJ databases">
        <title>Draft genome sequence of carbapenem-resistant Aeromonas spp. in Japan.</title>
        <authorList>
            <person name="Maehana S."/>
            <person name="Suzuki M."/>
            <person name="Kitasato H."/>
        </authorList>
    </citation>
    <scope>NUCLEOTIDE SEQUENCE [LARGE SCALE GENOMIC DNA]</scope>
    <source>
        <strain evidence="1 2">KAM382</strain>
    </source>
</reference>
<dbReference type="AlphaFoldDB" id="A0ABD0B940"/>
<proteinExistence type="predicted"/>
<organism evidence="1 2">
    <name type="scientific">Aeromonas caviae</name>
    <name type="common">Aeromonas punctata</name>
    <dbReference type="NCBI Taxonomy" id="648"/>
    <lineage>
        <taxon>Bacteria</taxon>
        <taxon>Pseudomonadati</taxon>
        <taxon>Pseudomonadota</taxon>
        <taxon>Gammaproteobacteria</taxon>
        <taxon>Aeromonadales</taxon>
        <taxon>Aeromonadaceae</taxon>
        <taxon>Aeromonas</taxon>
    </lineage>
</organism>
<dbReference type="Proteomes" id="UP000737420">
    <property type="component" value="Unassembled WGS sequence"/>
</dbReference>
<accession>A0ABD0B940</accession>
<dbReference type="EMBL" id="BPOP01000024">
    <property type="protein sequence ID" value="GJB92502.1"/>
    <property type="molecule type" value="Genomic_DNA"/>
</dbReference>
<dbReference type="RefSeq" id="WP_203762547.1">
    <property type="nucleotide sequence ID" value="NZ_AP024402.1"/>
</dbReference>
<evidence type="ECO:0000313" key="1">
    <source>
        <dbReference type="EMBL" id="GJB92502.1"/>
    </source>
</evidence>
<gene>
    <name evidence="1" type="ORF">KAM382_25630</name>
</gene>
<name>A0ABD0B940_AERCA</name>
<evidence type="ECO:0000313" key="2">
    <source>
        <dbReference type="Proteomes" id="UP000737420"/>
    </source>
</evidence>